<comment type="caution">
    <text evidence="1">The sequence shown here is derived from an EMBL/GenBank/DDBJ whole genome shotgun (WGS) entry which is preliminary data.</text>
</comment>
<sequence>MNTNATIPTFTSPSTGTIPVMVEASQVFPILSPAEQREFLDILTGFRAQVEIQGNSAAYLKGISGAAHIRDSDVPAAKAMVLDTCDWKMAQGLRCSTPTRIAEAAPYLERVMAQFRDSHNDGEVDETPEMYLGVALHKTLGQEEAAIAHFRLAFEASPYIQMQLRTQLWARACFSRLLRRMGRISDAEEQEDMIGNWISGHPYAMPPDEFFQLVTDPEHEGKDYILEHLQVKQTLGNIVQIGPGMAVSFG</sequence>
<dbReference type="InterPro" id="IPR011990">
    <property type="entry name" value="TPR-like_helical_dom_sf"/>
</dbReference>
<accession>A0AAD7BR56</accession>
<dbReference type="Proteomes" id="UP001221142">
    <property type="component" value="Unassembled WGS sequence"/>
</dbReference>
<gene>
    <name evidence="1" type="ORF">FB45DRAFT_1059308</name>
</gene>
<dbReference type="EMBL" id="JARKIF010000010">
    <property type="protein sequence ID" value="KAJ7628575.1"/>
    <property type="molecule type" value="Genomic_DNA"/>
</dbReference>
<keyword evidence="2" id="KW-1185">Reference proteome</keyword>
<reference evidence="1" key="1">
    <citation type="submission" date="2023-03" db="EMBL/GenBank/DDBJ databases">
        <title>Massive genome expansion in bonnet fungi (Mycena s.s.) driven by repeated elements and novel gene families across ecological guilds.</title>
        <authorList>
            <consortium name="Lawrence Berkeley National Laboratory"/>
            <person name="Harder C.B."/>
            <person name="Miyauchi S."/>
            <person name="Viragh M."/>
            <person name="Kuo A."/>
            <person name="Thoen E."/>
            <person name="Andreopoulos B."/>
            <person name="Lu D."/>
            <person name="Skrede I."/>
            <person name="Drula E."/>
            <person name="Henrissat B."/>
            <person name="Morin E."/>
            <person name="Kohler A."/>
            <person name="Barry K."/>
            <person name="LaButti K."/>
            <person name="Morin E."/>
            <person name="Salamov A."/>
            <person name="Lipzen A."/>
            <person name="Mereny Z."/>
            <person name="Hegedus B."/>
            <person name="Baldrian P."/>
            <person name="Stursova M."/>
            <person name="Weitz H."/>
            <person name="Taylor A."/>
            <person name="Grigoriev I.V."/>
            <person name="Nagy L.G."/>
            <person name="Martin F."/>
            <person name="Kauserud H."/>
        </authorList>
    </citation>
    <scope>NUCLEOTIDE SEQUENCE</scope>
    <source>
        <strain evidence="1">9284</strain>
    </source>
</reference>
<evidence type="ECO:0000313" key="1">
    <source>
        <dbReference type="EMBL" id="KAJ7628575.1"/>
    </source>
</evidence>
<evidence type="ECO:0000313" key="2">
    <source>
        <dbReference type="Proteomes" id="UP001221142"/>
    </source>
</evidence>
<evidence type="ECO:0008006" key="3">
    <source>
        <dbReference type="Google" id="ProtNLM"/>
    </source>
</evidence>
<dbReference type="SUPFAM" id="SSF48452">
    <property type="entry name" value="TPR-like"/>
    <property type="match status" value="1"/>
</dbReference>
<organism evidence="1 2">
    <name type="scientific">Roridomyces roridus</name>
    <dbReference type="NCBI Taxonomy" id="1738132"/>
    <lineage>
        <taxon>Eukaryota</taxon>
        <taxon>Fungi</taxon>
        <taxon>Dikarya</taxon>
        <taxon>Basidiomycota</taxon>
        <taxon>Agaricomycotina</taxon>
        <taxon>Agaricomycetes</taxon>
        <taxon>Agaricomycetidae</taxon>
        <taxon>Agaricales</taxon>
        <taxon>Marasmiineae</taxon>
        <taxon>Mycenaceae</taxon>
        <taxon>Roridomyces</taxon>
    </lineage>
</organism>
<dbReference type="AlphaFoldDB" id="A0AAD7BR56"/>
<proteinExistence type="predicted"/>
<name>A0AAD7BR56_9AGAR</name>
<protein>
    <recommendedName>
        <fullName evidence="3">Tetratricopeptide repeat protein</fullName>
    </recommendedName>
</protein>